<dbReference type="Gene3D" id="3.30.70.360">
    <property type="match status" value="1"/>
</dbReference>
<dbReference type="InterPro" id="IPR001261">
    <property type="entry name" value="ArgE/DapE_CS"/>
</dbReference>
<dbReference type="Gene3D" id="3.40.630.10">
    <property type="entry name" value="Zn peptidases"/>
    <property type="match status" value="1"/>
</dbReference>
<sequence>MREIIESIGSGLVRVNSENPPGRESDAARYFAERAAELGLKARVIEHGAGRASALVDMSFGEGPVLVFNSHLDTVPVGPIERWSFHPFSTGVSGGYLCGRGSVDAKGALAAMLAAVSTLRSERFVGRVVLMAVADEEVSGLGSLSLIKLLDRVDYMVVGEPTSLKICVASRGRTEVSVNFYGKPAHASKPLEGVNAVTASARACVRLAQLEKGFGKRLRYLGRSSAAVTVMRGGLKPNVIPDVANIVIDVRTTVEKPAETLRFIKQFIKPALPRKTSFEATITSHIPPYMTKLGGALVNACQQACRAAGIKPVFAGFDAATDLNRIHKVRPVEGVIIGPGDLRLAHSFREKVAVKELVKAAVIYKTIAEKILS</sequence>
<evidence type="ECO:0000256" key="1">
    <source>
        <dbReference type="ARBA" id="ARBA00001947"/>
    </source>
</evidence>
<dbReference type="CDD" id="cd08659">
    <property type="entry name" value="M20_ArgE_DapE-like"/>
    <property type="match status" value="1"/>
</dbReference>
<accession>A0A7C4E0T1</accession>
<evidence type="ECO:0000313" key="7">
    <source>
        <dbReference type="EMBL" id="HGN89506.1"/>
    </source>
</evidence>
<dbReference type="InterPro" id="IPR011650">
    <property type="entry name" value="Peptidase_M20_dimer"/>
</dbReference>
<dbReference type="AlphaFoldDB" id="A0A7C4E0T1"/>
<evidence type="ECO:0000259" key="5">
    <source>
        <dbReference type="Pfam" id="PF07687"/>
    </source>
</evidence>
<evidence type="ECO:0000313" key="6">
    <source>
        <dbReference type="EMBL" id="HGL40591.1"/>
    </source>
</evidence>
<proteinExistence type="predicted"/>
<dbReference type="PANTHER" id="PTHR43808">
    <property type="entry name" value="ACETYLORNITHINE DEACETYLASE"/>
    <property type="match status" value="1"/>
</dbReference>
<evidence type="ECO:0000256" key="2">
    <source>
        <dbReference type="ARBA" id="ARBA00022723"/>
    </source>
</evidence>
<comment type="cofactor">
    <cofactor evidence="1">
        <name>Zn(2+)</name>
        <dbReference type="ChEBI" id="CHEBI:29105"/>
    </cofactor>
</comment>
<comment type="caution">
    <text evidence="7">The sequence shown here is derived from an EMBL/GenBank/DDBJ whole genome shotgun (WGS) entry which is preliminary data.</text>
</comment>
<name>A0A7C4E0T1_CALS0</name>
<keyword evidence="2" id="KW-0479">Metal-binding</keyword>
<dbReference type="EMBL" id="DTCM01000034">
    <property type="protein sequence ID" value="HGL40591.1"/>
    <property type="molecule type" value="Genomic_DNA"/>
</dbReference>
<dbReference type="GO" id="GO:0046872">
    <property type="term" value="F:metal ion binding"/>
    <property type="evidence" value="ECO:0007669"/>
    <property type="project" value="UniProtKB-KW"/>
</dbReference>
<reference evidence="7" key="1">
    <citation type="journal article" date="2020" name="mSystems">
        <title>Genome- and Community-Level Interaction Insights into Carbon Utilization and Element Cycling Functions of Hydrothermarchaeota in Hydrothermal Sediment.</title>
        <authorList>
            <person name="Zhou Z."/>
            <person name="Liu Y."/>
            <person name="Xu W."/>
            <person name="Pan J."/>
            <person name="Luo Z.H."/>
            <person name="Li M."/>
        </authorList>
    </citation>
    <scope>NUCLEOTIDE SEQUENCE [LARGE SCALE GENOMIC DNA]</scope>
    <source>
        <strain evidence="7">SpSt-613</strain>
        <strain evidence="6">SpSt-669</strain>
    </source>
</reference>
<keyword evidence="3" id="KW-0378">Hydrolase</keyword>
<dbReference type="GO" id="GO:0016787">
    <property type="term" value="F:hydrolase activity"/>
    <property type="evidence" value="ECO:0007669"/>
    <property type="project" value="UniProtKB-KW"/>
</dbReference>
<dbReference type="InterPro" id="IPR002933">
    <property type="entry name" value="Peptidase_M20"/>
</dbReference>
<dbReference type="PROSITE" id="PS00759">
    <property type="entry name" value="ARGE_DAPE_CPG2_2"/>
    <property type="match status" value="1"/>
</dbReference>
<evidence type="ECO:0000256" key="3">
    <source>
        <dbReference type="ARBA" id="ARBA00022801"/>
    </source>
</evidence>
<keyword evidence="4" id="KW-0862">Zinc</keyword>
<gene>
    <name evidence="7" type="ORF">ENT82_00035</name>
    <name evidence="6" type="ORF">ENU43_02870</name>
</gene>
<dbReference type="EMBL" id="DTAD01000001">
    <property type="protein sequence ID" value="HGN89506.1"/>
    <property type="molecule type" value="Genomic_DNA"/>
</dbReference>
<organism evidence="7">
    <name type="scientific">Caldiarchaeum subterraneum</name>
    <dbReference type="NCBI Taxonomy" id="311458"/>
    <lineage>
        <taxon>Archaea</taxon>
        <taxon>Nitrososphaerota</taxon>
        <taxon>Candidatus Caldarchaeales</taxon>
        <taxon>Candidatus Caldarchaeaceae</taxon>
        <taxon>Candidatus Caldarchaeum</taxon>
    </lineage>
</organism>
<dbReference type="InterPro" id="IPR050072">
    <property type="entry name" value="Peptidase_M20A"/>
</dbReference>
<protein>
    <submittedName>
        <fullName evidence="7">M20 family peptidase</fullName>
    </submittedName>
</protein>
<dbReference type="SUPFAM" id="SSF55031">
    <property type="entry name" value="Bacterial exopeptidase dimerisation domain"/>
    <property type="match status" value="1"/>
</dbReference>
<dbReference type="InterPro" id="IPR036264">
    <property type="entry name" value="Bact_exopeptidase_dim_dom"/>
</dbReference>
<dbReference type="Pfam" id="PF07687">
    <property type="entry name" value="M20_dimer"/>
    <property type="match status" value="1"/>
</dbReference>
<feature type="domain" description="Peptidase M20 dimerisation" evidence="5">
    <location>
        <begin position="169"/>
        <end position="273"/>
    </location>
</feature>
<evidence type="ECO:0000256" key="4">
    <source>
        <dbReference type="ARBA" id="ARBA00022833"/>
    </source>
</evidence>
<dbReference type="Pfam" id="PF01546">
    <property type="entry name" value="Peptidase_M20"/>
    <property type="match status" value="1"/>
</dbReference>
<dbReference type="SUPFAM" id="SSF53187">
    <property type="entry name" value="Zn-dependent exopeptidases"/>
    <property type="match status" value="1"/>
</dbReference>